<evidence type="ECO:0000259" key="3">
    <source>
        <dbReference type="PROSITE" id="PS50056"/>
    </source>
</evidence>
<dbReference type="GO" id="GO:1990444">
    <property type="term" value="F:F-box domain binding"/>
    <property type="evidence" value="ECO:0007669"/>
    <property type="project" value="TreeGrafter"/>
</dbReference>
<dbReference type="InterPro" id="IPR052449">
    <property type="entry name" value="STYX-Interacting_Phosphatase"/>
</dbReference>
<dbReference type="EMBL" id="JANBOH010000167">
    <property type="protein sequence ID" value="KAJ1644417.1"/>
    <property type="molecule type" value="Genomic_DNA"/>
</dbReference>
<evidence type="ECO:0000313" key="5">
    <source>
        <dbReference type="Proteomes" id="UP001145021"/>
    </source>
</evidence>
<dbReference type="PANTHER" id="PTHR46588">
    <property type="entry name" value="SERINE/THREONINE/TYROSINE-INTERACTING PROTEIN"/>
    <property type="match status" value="1"/>
</dbReference>
<evidence type="ECO:0000256" key="2">
    <source>
        <dbReference type="SAM" id="MobiDB-lite"/>
    </source>
</evidence>
<dbReference type="InterPro" id="IPR020422">
    <property type="entry name" value="TYR_PHOSPHATASE_DUAL_dom"/>
</dbReference>
<dbReference type="GO" id="GO:0005737">
    <property type="term" value="C:cytoplasm"/>
    <property type="evidence" value="ECO:0007669"/>
    <property type="project" value="TreeGrafter"/>
</dbReference>
<dbReference type="GO" id="GO:0062026">
    <property type="term" value="P:negative regulation of SCF-dependent proteasomal ubiquitin-dependent catabolic process"/>
    <property type="evidence" value="ECO:0007669"/>
    <property type="project" value="TreeGrafter"/>
</dbReference>
<dbReference type="PANTHER" id="PTHR46588:SF1">
    <property type="entry name" value="SERINE_THREONINE_TYROSINE-INTERACTING PROTEIN"/>
    <property type="match status" value="1"/>
</dbReference>
<evidence type="ECO:0000313" key="4">
    <source>
        <dbReference type="EMBL" id="KAJ1644417.1"/>
    </source>
</evidence>
<feature type="domain" description="Tyrosine specific protein phosphatases" evidence="3">
    <location>
        <begin position="102"/>
        <end position="171"/>
    </location>
</feature>
<protein>
    <recommendedName>
        <fullName evidence="3">Tyrosine specific protein phosphatases domain-containing protein</fullName>
    </recommendedName>
</protein>
<evidence type="ECO:0000256" key="1">
    <source>
        <dbReference type="ARBA" id="ARBA00009649"/>
    </source>
</evidence>
<dbReference type="SMART" id="SM00195">
    <property type="entry name" value="DSPc"/>
    <property type="match status" value="1"/>
</dbReference>
<dbReference type="Gene3D" id="3.90.190.10">
    <property type="entry name" value="Protein tyrosine phosphatase superfamily"/>
    <property type="match status" value="1"/>
</dbReference>
<name>A0A9W7XK51_9FUNG</name>
<proteinExistence type="inferred from homology"/>
<keyword evidence="5" id="KW-1185">Reference proteome</keyword>
<comment type="similarity">
    <text evidence="1">Belongs to the protein-tyrosine phosphatase family. Non-receptor class subfamily.</text>
</comment>
<dbReference type="Proteomes" id="UP001145021">
    <property type="component" value="Unassembled WGS sequence"/>
</dbReference>
<dbReference type="GO" id="GO:0005654">
    <property type="term" value="C:nucleoplasm"/>
    <property type="evidence" value="ECO:0007669"/>
    <property type="project" value="TreeGrafter"/>
</dbReference>
<dbReference type="InterPro" id="IPR000387">
    <property type="entry name" value="Tyr_Pase_dom"/>
</dbReference>
<organism evidence="4 5">
    <name type="scientific">Coemansia asiatica</name>
    <dbReference type="NCBI Taxonomy" id="1052880"/>
    <lineage>
        <taxon>Eukaryota</taxon>
        <taxon>Fungi</taxon>
        <taxon>Fungi incertae sedis</taxon>
        <taxon>Zoopagomycota</taxon>
        <taxon>Kickxellomycotina</taxon>
        <taxon>Kickxellomycetes</taxon>
        <taxon>Kickxellales</taxon>
        <taxon>Kickxellaceae</taxon>
        <taxon>Coemansia</taxon>
    </lineage>
</organism>
<accession>A0A9W7XK51</accession>
<dbReference type="Pfam" id="PF00782">
    <property type="entry name" value="DSPc"/>
    <property type="match status" value="1"/>
</dbReference>
<reference evidence="4" key="1">
    <citation type="submission" date="2022-07" db="EMBL/GenBank/DDBJ databases">
        <title>Phylogenomic reconstructions and comparative analyses of Kickxellomycotina fungi.</title>
        <authorList>
            <person name="Reynolds N.K."/>
            <person name="Stajich J.E."/>
            <person name="Barry K."/>
            <person name="Grigoriev I.V."/>
            <person name="Crous P."/>
            <person name="Smith M.E."/>
        </authorList>
    </citation>
    <scope>NUCLEOTIDE SEQUENCE</scope>
    <source>
        <strain evidence="4">NBRC 105413</strain>
    </source>
</reference>
<dbReference type="AlphaFoldDB" id="A0A9W7XK51"/>
<gene>
    <name evidence="4" type="ORF">LPJ64_003908</name>
</gene>
<sequence length="243" mass="27111">MSNSTAITWPQEPQIGETPIILFVPAWKYDDRYLAQPIVPHVLLGPYHLVRRSEFLQGHLIKHILCIRDPSETFFLRPTTTDPPVQFHFIDVPSDVTKQNIIPYFSQANQIIKTMVEGRENVLVCCSDGIDKSTAFVAAYLMSAYALKAVDAVTFVQNHRYCATPSPAGYRIKLLEYEPISAAQRLGSGGGSNGTARRRDDDEEEEEKQRQHDGQDMAVDNSEIGAGNAAASSDGHLHKRARE</sequence>
<feature type="region of interest" description="Disordered" evidence="2">
    <location>
        <begin position="185"/>
        <end position="243"/>
    </location>
</feature>
<dbReference type="GO" id="GO:0140096">
    <property type="term" value="F:catalytic activity, acting on a protein"/>
    <property type="evidence" value="ECO:0007669"/>
    <property type="project" value="UniProtKB-ARBA"/>
</dbReference>
<dbReference type="InterPro" id="IPR029021">
    <property type="entry name" value="Prot-tyrosine_phosphatase-like"/>
</dbReference>
<dbReference type="InterPro" id="IPR000340">
    <property type="entry name" value="Dual-sp_phosphatase_cat-dom"/>
</dbReference>
<dbReference type="GO" id="GO:0070372">
    <property type="term" value="P:regulation of ERK1 and ERK2 cascade"/>
    <property type="evidence" value="ECO:0007669"/>
    <property type="project" value="TreeGrafter"/>
</dbReference>
<dbReference type="PROSITE" id="PS50056">
    <property type="entry name" value="TYR_PHOSPHATASE_2"/>
    <property type="match status" value="1"/>
</dbReference>
<dbReference type="SUPFAM" id="SSF52799">
    <property type="entry name" value="(Phosphotyrosine protein) phosphatases II"/>
    <property type="match status" value="1"/>
</dbReference>
<comment type="caution">
    <text evidence="4">The sequence shown here is derived from an EMBL/GenBank/DDBJ whole genome shotgun (WGS) entry which is preliminary data.</text>
</comment>